<gene>
    <name evidence="1" type="ORF">HU200_025345</name>
</gene>
<keyword evidence="2" id="KW-1185">Reference proteome</keyword>
<sequence>MIDLDLIHVRGRCRVGSCPGGRWDQLLTQLETMGYRDGETLLAAPYDFRYAVAPRGYPSAAGRRYFRHLGRLLAHARRPAVVVAHSFGCALVYQFLLSRPLPWRRRHVKHVVFLGSALGGFAPGMHALAAGMDYGLEGVARPAMLRLARSQQSALWRLPTPLVFGDRTLAATTTTTYSARNMSGFLEAIGFGEGVRPYETRVLPMWEALPAPMVPVTSVIGMGVRTPETYVYGNGGFEGEPEVVYGDGDGDINMVSLEAVEDWAGVEGQDMEVVRLPGVRHDGFFTVDFAVERVVRRNPVTLRLAIGQDGPDPSLDHHITNLMHRQQLHPPTSTMNPSLVDRIYYLAGRCQHRRQIASHDAQRATRDRQWSCQATNRPRWHLPGTYNTMGAPLAGLLSALLVLLPPPLRDHLLHASHRRHPADGLHPIVLIPGLICSDLEAQLAVDYKPFTPGCHRLKRDEWLGLWTNRTWMFDPEQAACFLELMRLAYDPDLEDFRDTPGVTTRVPGFGSPHGFGSKHPDHPEYCLGALRFALERLGYREGETLFGAPYDMRYAPPMPGQTSQSYSLYFSRLMKLIEDASKRNKGKPAIVFGHSLGGGVAFEFVRNTPLPWRNRFIKHLFMAAPTWTLEISLANLPSPEVFGDKPLVITRQRNYSAYDIADLLAAIESTNGLSAFRDREIAKMEYFEAPMLVYREDNFDDDPLVMYGDGDSPTMGAPLPGLLSALLLLLPASLRDHLLASHRQPADGRPGVGLHPIVLIPGISCPNLEGRLTEAYQPSTPGCGLLKGREEWFGLWTNTTQTFDTDQAACFVEQMRLVYDPDLKDFRNMPGVVTRVPGFGSSRSFWSKNPDHPEYCLGALRSALEKLGYREGETLFGAPYDLRYAPPMPGQTSQAYSLYFRRLTRLIEDASKKNQGKPAIVFGHSLGGAVAFEFVRNTPLPWRNRFIEHLFTVAPTLSEGHVLTLASFISGPVSLLYVPSATRESLRSMWWTLEIAVANLPSPEVFGRRPLVITSQRNYTAYDITELLATTGSGNGVIAFRDRERAKMDYFEAPMVPMTYMNGVGVQTPEQLIYSEDDFDRDPQVVYGDGDDTINLISILAFEEKVGMQPGQRERFKSVKVDKVSHSALVTDEQALKIIVGRIIEINR</sequence>
<dbReference type="GO" id="GO:0008374">
    <property type="term" value="F:O-acyltransferase activity"/>
    <property type="evidence" value="ECO:0007669"/>
    <property type="project" value="InterPro"/>
</dbReference>
<evidence type="ECO:0000313" key="1">
    <source>
        <dbReference type="EMBL" id="KAF8718365.1"/>
    </source>
</evidence>
<reference evidence="1" key="1">
    <citation type="submission" date="2020-07" db="EMBL/GenBank/DDBJ databases">
        <title>Genome sequence and genetic diversity analysis of an under-domesticated orphan crop, white fonio (Digitaria exilis).</title>
        <authorList>
            <person name="Bennetzen J.L."/>
            <person name="Chen S."/>
            <person name="Ma X."/>
            <person name="Wang X."/>
            <person name="Yssel A.E.J."/>
            <person name="Chaluvadi S.R."/>
            <person name="Johnson M."/>
            <person name="Gangashetty P."/>
            <person name="Hamidou F."/>
            <person name="Sanogo M.D."/>
            <person name="Zwaenepoel A."/>
            <person name="Wallace J."/>
            <person name="Van De Peer Y."/>
            <person name="Van Deynze A."/>
        </authorList>
    </citation>
    <scope>NUCLEOTIDE SEQUENCE</scope>
    <source>
        <tissue evidence="1">Leaves</tissue>
    </source>
</reference>
<dbReference type="Proteomes" id="UP000636709">
    <property type="component" value="Unassembled WGS sequence"/>
</dbReference>
<dbReference type="GO" id="GO:0006629">
    <property type="term" value="P:lipid metabolic process"/>
    <property type="evidence" value="ECO:0007669"/>
    <property type="project" value="InterPro"/>
</dbReference>
<organism evidence="1 2">
    <name type="scientific">Digitaria exilis</name>
    <dbReference type="NCBI Taxonomy" id="1010633"/>
    <lineage>
        <taxon>Eukaryota</taxon>
        <taxon>Viridiplantae</taxon>
        <taxon>Streptophyta</taxon>
        <taxon>Embryophyta</taxon>
        <taxon>Tracheophyta</taxon>
        <taxon>Spermatophyta</taxon>
        <taxon>Magnoliopsida</taxon>
        <taxon>Liliopsida</taxon>
        <taxon>Poales</taxon>
        <taxon>Poaceae</taxon>
        <taxon>PACMAD clade</taxon>
        <taxon>Panicoideae</taxon>
        <taxon>Panicodae</taxon>
        <taxon>Paniceae</taxon>
        <taxon>Anthephorinae</taxon>
        <taxon>Digitaria</taxon>
    </lineage>
</organism>
<protein>
    <submittedName>
        <fullName evidence="1">Uncharacterized protein</fullName>
    </submittedName>
</protein>
<dbReference type="Pfam" id="PF02450">
    <property type="entry name" value="LCAT"/>
    <property type="match status" value="3"/>
</dbReference>
<proteinExistence type="predicted"/>
<dbReference type="SUPFAM" id="SSF53474">
    <property type="entry name" value="alpha/beta-Hydrolases"/>
    <property type="match status" value="3"/>
</dbReference>
<dbReference type="PANTHER" id="PTHR11440">
    <property type="entry name" value="LECITHIN-CHOLESTEROL ACYLTRANSFERASE-RELATED"/>
    <property type="match status" value="1"/>
</dbReference>
<dbReference type="InterPro" id="IPR003386">
    <property type="entry name" value="LACT/PDAT_acylTrfase"/>
</dbReference>
<name>A0A835EXU8_9POAL</name>
<dbReference type="Gene3D" id="3.40.50.1820">
    <property type="entry name" value="alpha/beta hydrolase"/>
    <property type="match status" value="3"/>
</dbReference>
<comment type="caution">
    <text evidence="1">The sequence shown here is derived from an EMBL/GenBank/DDBJ whole genome shotgun (WGS) entry which is preliminary data.</text>
</comment>
<dbReference type="EMBL" id="JACEFO010001710">
    <property type="protein sequence ID" value="KAF8718365.1"/>
    <property type="molecule type" value="Genomic_DNA"/>
</dbReference>
<evidence type="ECO:0000313" key="2">
    <source>
        <dbReference type="Proteomes" id="UP000636709"/>
    </source>
</evidence>
<dbReference type="OrthoDB" id="190846at2759"/>
<dbReference type="AlphaFoldDB" id="A0A835EXU8"/>
<accession>A0A835EXU8</accession>
<dbReference type="InterPro" id="IPR029058">
    <property type="entry name" value="AB_hydrolase_fold"/>
</dbReference>